<feature type="region of interest" description="Disordered" evidence="1">
    <location>
        <begin position="39"/>
        <end position="65"/>
    </location>
</feature>
<dbReference type="InterPro" id="IPR036691">
    <property type="entry name" value="Endo/exonu/phosph_ase_sf"/>
</dbReference>
<evidence type="ECO:0000259" key="2">
    <source>
        <dbReference type="Pfam" id="PF22669"/>
    </source>
</evidence>
<feature type="compositionally biased region" description="Basic residues" evidence="1">
    <location>
        <begin position="44"/>
        <end position="53"/>
    </location>
</feature>
<feature type="domain" description="Inositol polyphosphate-related phosphatase" evidence="2">
    <location>
        <begin position="9"/>
        <end position="97"/>
    </location>
</feature>
<protein>
    <recommendedName>
        <fullName evidence="2">Inositol polyphosphate-related phosphatase domain-containing protein</fullName>
    </recommendedName>
</protein>
<accession>A0A3P7LG46</accession>
<gene>
    <name evidence="3" type="ORF">DILT_LOCUS8181</name>
</gene>
<dbReference type="GO" id="GO:0046856">
    <property type="term" value="P:phosphatidylinositol dephosphorylation"/>
    <property type="evidence" value="ECO:0007669"/>
    <property type="project" value="InterPro"/>
</dbReference>
<reference evidence="3 4" key="1">
    <citation type="submission" date="2018-11" db="EMBL/GenBank/DDBJ databases">
        <authorList>
            <consortium name="Pathogen Informatics"/>
        </authorList>
    </citation>
    <scope>NUCLEOTIDE SEQUENCE [LARGE SCALE GENOMIC DNA]</scope>
</reference>
<dbReference type="InterPro" id="IPR046985">
    <property type="entry name" value="IP5"/>
</dbReference>
<dbReference type="AlphaFoldDB" id="A0A3P7LG46"/>
<dbReference type="Gene3D" id="3.60.10.10">
    <property type="entry name" value="Endonuclease/exonuclease/phosphatase"/>
    <property type="match status" value="1"/>
</dbReference>
<sequence length="139" mass="15872">MNPLFRPFSKKNRVPSYTDRILYMAHNDFALDHNVQLDSMGRRAPQKKRKHPVRGGPTEQDPTALNQSLLAEHPDLRLLVYDCLPQYLLSDHKPVYARFEALVPNSWFALPIRFLPSIKDGKFPSGAIDVCISANCLEL</sequence>
<dbReference type="GO" id="GO:0004439">
    <property type="term" value="F:phosphatidylinositol-4,5-bisphosphate 5-phosphatase activity"/>
    <property type="evidence" value="ECO:0007669"/>
    <property type="project" value="TreeGrafter"/>
</dbReference>
<name>A0A3P7LG46_DIBLA</name>
<keyword evidence="4" id="KW-1185">Reference proteome</keyword>
<dbReference type="SUPFAM" id="SSF56219">
    <property type="entry name" value="DNase I-like"/>
    <property type="match status" value="1"/>
</dbReference>
<dbReference type="OrthoDB" id="62798at2759"/>
<dbReference type="Proteomes" id="UP000281553">
    <property type="component" value="Unassembled WGS sequence"/>
</dbReference>
<evidence type="ECO:0000256" key="1">
    <source>
        <dbReference type="SAM" id="MobiDB-lite"/>
    </source>
</evidence>
<proteinExistence type="predicted"/>
<dbReference type="InterPro" id="IPR000300">
    <property type="entry name" value="IPPc"/>
</dbReference>
<dbReference type="Pfam" id="PF22669">
    <property type="entry name" value="Exo_endo_phos2"/>
    <property type="match status" value="1"/>
</dbReference>
<organism evidence="3 4">
    <name type="scientific">Dibothriocephalus latus</name>
    <name type="common">Fish tapeworm</name>
    <name type="synonym">Diphyllobothrium latum</name>
    <dbReference type="NCBI Taxonomy" id="60516"/>
    <lineage>
        <taxon>Eukaryota</taxon>
        <taxon>Metazoa</taxon>
        <taxon>Spiralia</taxon>
        <taxon>Lophotrochozoa</taxon>
        <taxon>Platyhelminthes</taxon>
        <taxon>Cestoda</taxon>
        <taxon>Eucestoda</taxon>
        <taxon>Diphyllobothriidea</taxon>
        <taxon>Diphyllobothriidae</taxon>
        <taxon>Dibothriocephalus</taxon>
    </lineage>
</organism>
<evidence type="ECO:0000313" key="4">
    <source>
        <dbReference type="Proteomes" id="UP000281553"/>
    </source>
</evidence>
<dbReference type="EMBL" id="UYRU01053681">
    <property type="protein sequence ID" value="VDN12350.1"/>
    <property type="molecule type" value="Genomic_DNA"/>
</dbReference>
<evidence type="ECO:0000313" key="3">
    <source>
        <dbReference type="EMBL" id="VDN12350.1"/>
    </source>
</evidence>
<dbReference type="PANTHER" id="PTHR11200">
    <property type="entry name" value="INOSITOL 5-PHOSPHATASE"/>
    <property type="match status" value="1"/>
</dbReference>